<proteinExistence type="predicted"/>
<keyword evidence="3" id="KW-1185">Reference proteome</keyword>
<keyword evidence="1" id="KW-0472">Membrane</keyword>
<dbReference type="OrthoDB" id="3169698at2"/>
<accession>A0A2T0LVH4</accession>
<sequence>MTWWQLTPALLWTAAITFLPGYVVVRSWGVAGLVAAGTAAPVSVALIGSVAVLAPLVGLPWGVWPVLGAAAVLAALGLVLRVVAPGILGLRDRPRRRLRSRWTLLVHLGALVIPAVLLMRGLIAMIGRPLDISQTWDNIFHLNAIRYILDTGTASSLQLGGMYSNGADPSPYPAAWHDLVSLVVSLSGVSIPAAVNAVTLVVGALVWPVSAIFLTTRVTGNRPVPVLFAGALSAVFGSFPYLMVDFGVLYPMFLSLALLPAALALLAMTIGVGGREHTPRWVSALLLVATVGGIALAHPSTFQVLLVFVLPILATALVRYRRALTRGWAGVARFSVLALLFAGYLALVAVLWIRVRPSEEASTWLPIQSMSQAIGQVLSAGLMREGPSWVVLVLTLVAVALVVQRRLNVWVVGVYLIAAALFVISSSAPDGPIRDFITGVWYNDSFRLAGQLPVIIVVVCTIAAVWWFGRVQSGLSTRYRALGWLRPGPVATPAVAAVAFVAAIALGVAGQFSSVNSAIGQGSLKYAMTPESQVLSPDERALLRRLDDSVPRNARIIGNPWTGTSLAYAYSGRRTLTPHVGGTIPPDVLKLMNKLHRIDDNPEICALVRDMRAYYVLDFDGPQVHDKNRHYPGLMWLSDNSGLTEIDHEGSATLYRVTGCGPRR</sequence>
<evidence type="ECO:0000313" key="2">
    <source>
        <dbReference type="EMBL" id="PRX47769.1"/>
    </source>
</evidence>
<evidence type="ECO:0000313" key="3">
    <source>
        <dbReference type="Proteomes" id="UP000238362"/>
    </source>
</evidence>
<feature type="transmembrane region" description="Helical" evidence="1">
    <location>
        <begin position="490"/>
        <end position="509"/>
    </location>
</feature>
<feature type="transmembrane region" description="Helical" evidence="1">
    <location>
        <begin position="332"/>
        <end position="353"/>
    </location>
</feature>
<feature type="transmembrane region" description="Helical" evidence="1">
    <location>
        <begin position="249"/>
        <end position="269"/>
    </location>
</feature>
<feature type="transmembrane region" description="Helical" evidence="1">
    <location>
        <begin position="32"/>
        <end position="57"/>
    </location>
</feature>
<dbReference type="EMBL" id="PVNH01000005">
    <property type="protein sequence ID" value="PRX47769.1"/>
    <property type="molecule type" value="Genomic_DNA"/>
</dbReference>
<keyword evidence="1" id="KW-0812">Transmembrane</keyword>
<dbReference type="Pfam" id="PF20176">
    <property type="entry name" value="DUF6541"/>
    <property type="match status" value="1"/>
</dbReference>
<feature type="transmembrane region" description="Helical" evidence="1">
    <location>
        <begin position="410"/>
        <end position="428"/>
    </location>
</feature>
<feature type="transmembrane region" description="Helical" evidence="1">
    <location>
        <begin position="63"/>
        <end position="83"/>
    </location>
</feature>
<organism evidence="2 3">
    <name type="scientific">Prauserella shujinwangii</name>
    <dbReference type="NCBI Taxonomy" id="1453103"/>
    <lineage>
        <taxon>Bacteria</taxon>
        <taxon>Bacillati</taxon>
        <taxon>Actinomycetota</taxon>
        <taxon>Actinomycetes</taxon>
        <taxon>Pseudonocardiales</taxon>
        <taxon>Pseudonocardiaceae</taxon>
        <taxon>Prauserella</taxon>
    </lineage>
</organism>
<feature type="transmembrane region" description="Helical" evidence="1">
    <location>
        <begin position="226"/>
        <end position="243"/>
    </location>
</feature>
<protein>
    <recommendedName>
        <fullName evidence="4">4-amino-4-deoxy-L-arabinose transferase-like glycosyltransferase</fullName>
    </recommendedName>
</protein>
<feature type="transmembrane region" description="Helical" evidence="1">
    <location>
        <begin position="448"/>
        <end position="469"/>
    </location>
</feature>
<reference evidence="2 3" key="1">
    <citation type="submission" date="2018-03" db="EMBL/GenBank/DDBJ databases">
        <title>Genomic Encyclopedia of Type Strains, Phase III (KMG-III): the genomes of soil and plant-associated and newly described type strains.</title>
        <authorList>
            <person name="Whitman W."/>
        </authorList>
    </citation>
    <scope>NUCLEOTIDE SEQUENCE [LARGE SCALE GENOMIC DNA]</scope>
    <source>
        <strain evidence="2 3">CGMCC 4.7125</strain>
    </source>
</reference>
<feature type="transmembrane region" description="Helical" evidence="1">
    <location>
        <begin position="304"/>
        <end position="320"/>
    </location>
</feature>
<feature type="transmembrane region" description="Helical" evidence="1">
    <location>
        <begin position="281"/>
        <end position="298"/>
    </location>
</feature>
<gene>
    <name evidence="2" type="ORF">B0I33_105351</name>
</gene>
<evidence type="ECO:0008006" key="4">
    <source>
        <dbReference type="Google" id="ProtNLM"/>
    </source>
</evidence>
<feature type="transmembrane region" description="Helical" evidence="1">
    <location>
        <begin position="191"/>
        <end position="214"/>
    </location>
</feature>
<comment type="caution">
    <text evidence="2">The sequence shown here is derived from an EMBL/GenBank/DDBJ whole genome shotgun (WGS) entry which is preliminary data.</text>
</comment>
<keyword evidence="1" id="KW-1133">Transmembrane helix</keyword>
<evidence type="ECO:0000256" key="1">
    <source>
        <dbReference type="SAM" id="Phobius"/>
    </source>
</evidence>
<feature type="transmembrane region" description="Helical" evidence="1">
    <location>
        <begin position="386"/>
        <end position="403"/>
    </location>
</feature>
<dbReference type="Proteomes" id="UP000238362">
    <property type="component" value="Unassembled WGS sequence"/>
</dbReference>
<feature type="transmembrane region" description="Helical" evidence="1">
    <location>
        <begin position="104"/>
        <end position="126"/>
    </location>
</feature>
<feature type="transmembrane region" description="Helical" evidence="1">
    <location>
        <begin position="6"/>
        <end position="25"/>
    </location>
</feature>
<name>A0A2T0LVH4_9PSEU</name>
<dbReference type="InterPro" id="IPR046671">
    <property type="entry name" value="DUF6541"/>
</dbReference>
<dbReference type="RefSeq" id="WP_106179252.1">
    <property type="nucleotide sequence ID" value="NZ_PVNH01000005.1"/>
</dbReference>
<dbReference type="AlphaFoldDB" id="A0A2T0LVH4"/>